<keyword evidence="3" id="KW-1185">Reference proteome</keyword>
<evidence type="ECO:0000256" key="1">
    <source>
        <dbReference type="SAM" id="MobiDB-lite"/>
    </source>
</evidence>
<protein>
    <submittedName>
        <fullName evidence="2">Uncharacterized protein</fullName>
    </submittedName>
</protein>
<reference evidence="2" key="1">
    <citation type="journal article" date="2014" name="Int. J. Syst. Evol. Microbiol.">
        <title>Complete genome sequence of Corynebacterium casei LMG S-19264T (=DSM 44701T), isolated from a smear-ripened cheese.</title>
        <authorList>
            <consortium name="US DOE Joint Genome Institute (JGI-PGF)"/>
            <person name="Walter F."/>
            <person name="Albersmeier A."/>
            <person name="Kalinowski J."/>
            <person name="Ruckert C."/>
        </authorList>
    </citation>
    <scope>NUCLEOTIDE SEQUENCE</scope>
    <source>
        <strain evidence="2">CGMCC 1.14988</strain>
    </source>
</reference>
<evidence type="ECO:0000313" key="3">
    <source>
        <dbReference type="Proteomes" id="UP000650511"/>
    </source>
</evidence>
<comment type="caution">
    <text evidence="2">The sequence shown here is derived from an EMBL/GenBank/DDBJ whole genome shotgun (WGS) entry which is preliminary data.</text>
</comment>
<accession>A0A8J3AG18</accession>
<evidence type="ECO:0000313" key="2">
    <source>
        <dbReference type="EMBL" id="GGI08498.1"/>
    </source>
</evidence>
<name>A0A8J3AG18_9ACTN</name>
<dbReference type="EMBL" id="BMHA01000012">
    <property type="protein sequence ID" value="GGI08498.1"/>
    <property type="molecule type" value="Genomic_DNA"/>
</dbReference>
<sequence>MRRTSRAVDSTRGRPRATLPAMSTTTRSIATVQAEIEAVRRHLHEAPPHAGSGTRVALEERLRGLERELARRRAATTGPGVR</sequence>
<organism evidence="2 3">
    <name type="scientific">Egicoccus halophilus</name>
    <dbReference type="NCBI Taxonomy" id="1670830"/>
    <lineage>
        <taxon>Bacteria</taxon>
        <taxon>Bacillati</taxon>
        <taxon>Actinomycetota</taxon>
        <taxon>Nitriliruptoria</taxon>
        <taxon>Egicoccales</taxon>
        <taxon>Egicoccaceae</taxon>
        <taxon>Egicoccus</taxon>
    </lineage>
</organism>
<dbReference type="Proteomes" id="UP000650511">
    <property type="component" value="Unassembled WGS sequence"/>
</dbReference>
<dbReference type="AlphaFoldDB" id="A0A8J3AG18"/>
<reference evidence="2" key="2">
    <citation type="submission" date="2020-09" db="EMBL/GenBank/DDBJ databases">
        <authorList>
            <person name="Sun Q."/>
            <person name="Zhou Y."/>
        </authorList>
    </citation>
    <scope>NUCLEOTIDE SEQUENCE</scope>
    <source>
        <strain evidence="2">CGMCC 1.14988</strain>
    </source>
</reference>
<proteinExistence type="predicted"/>
<gene>
    <name evidence="2" type="ORF">GCM10011354_29380</name>
</gene>
<feature type="region of interest" description="Disordered" evidence="1">
    <location>
        <begin position="1"/>
        <end position="26"/>
    </location>
</feature>